<dbReference type="CDD" id="cd04893">
    <property type="entry name" value="ACT_GcvR_1"/>
    <property type="match status" value="1"/>
</dbReference>
<keyword evidence="1" id="KW-0678">Repressor</keyword>
<organism evidence="2 3">
    <name type="scientific">Vibrio casei</name>
    <dbReference type="NCBI Taxonomy" id="673372"/>
    <lineage>
        <taxon>Bacteria</taxon>
        <taxon>Pseudomonadati</taxon>
        <taxon>Pseudomonadota</taxon>
        <taxon>Gammaproteobacteria</taxon>
        <taxon>Vibrionales</taxon>
        <taxon>Vibrionaceae</taxon>
        <taxon>Vibrio</taxon>
    </lineage>
</organism>
<dbReference type="Pfam" id="PF13740">
    <property type="entry name" value="ACT_6"/>
    <property type="match status" value="1"/>
</dbReference>
<accession>A0A368LLY0</accession>
<dbReference type="GO" id="GO:0006355">
    <property type="term" value="P:regulation of DNA-templated transcription"/>
    <property type="evidence" value="ECO:0007669"/>
    <property type="project" value="UniProtKB-UniRule"/>
</dbReference>
<evidence type="ECO:0000313" key="3">
    <source>
        <dbReference type="Proteomes" id="UP000252479"/>
    </source>
</evidence>
<dbReference type="RefSeq" id="WP_086962634.1">
    <property type="nucleotide sequence ID" value="NZ_AP018680.1"/>
</dbReference>
<dbReference type="PANTHER" id="PTHR34875:SF5">
    <property type="entry name" value="GLYCINE CLEAVAGE SYSTEM TRANSCRIPTIONAL REPRESSOR"/>
    <property type="match status" value="1"/>
</dbReference>
<name>A0A368LLY0_9VIBR</name>
<dbReference type="InterPro" id="IPR045865">
    <property type="entry name" value="ACT-like_dom_sf"/>
</dbReference>
<evidence type="ECO:0000256" key="1">
    <source>
        <dbReference type="PIRNR" id="PIRNR028103"/>
    </source>
</evidence>
<dbReference type="GO" id="GO:0005737">
    <property type="term" value="C:cytoplasm"/>
    <property type="evidence" value="ECO:0007669"/>
    <property type="project" value="UniProtKB-SubCell"/>
</dbReference>
<dbReference type="InterPro" id="IPR050990">
    <property type="entry name" value="UPF0237/GcvR_regulator"/>
</dbReference>
<dbReference type="AlphaFoldDB" id="A0A368LLY0"/>
<gene>
    <name evidence="2" type="ORF">CIK83_03910</name>
</gene>
<keyword evidence="1" id="KW-0963">Cytoplasm</keyword>
<keyword evidence="1" id="KW-0804">Transcription</keyword>
<dbReference type="Gene3D" id="3.30.70.260">
    <property type="match status" value="2"/>
</dbReference>
<dbReference type="Proteomes" id="UP000252479">
    <property type="component" value="Unassembled WGS sequence"/>
</dbReference>
<proteinExistence type="predicted"/>
<dbReference type="GeneID" id="303188046"/>
<comment type="caution">
    <text evidence="2">The sequence shown here is derived from an EMBL/GenBank/DDBJ whole genome shotgun (WGS) entry which is preliminary data.</text>
</comment>
<protein>
    <recommendedName>
        <fullName evidence="1">Glycine cleavage system transcriptional repressor</fullName>
    </recommendedName>
</protein>
<dbReference type="PIRSF" id="PIRSF028103">
    <property type="entry name" value="GcvR"/>
    <property type="match status" value="1"/>
</dbReference>
<evidence type="ECO:0000313" key="2">
    <source>
        <dbReference type="EMBL" id="RCS72821.1"/>
    </source>
</evidence>
<dbReference type="SUPFAM" id="SSF55021">
    <property type="entry name" value="ACT-like"/>
    <property type="match status" value="2"/>
</dbReference>
<dbReference type="PANTHER" id="PTHR34875">
    <property type="entry name" value="UPF0237 PROTEIN MJ1558"/>
    <property type="match status" value="1"/>
</dbReference>
<comment type="subcellular location">
    <subcellularLocation>
        <location evidence="1">Cytoplasm</location>
    </subcellularLocation>
</comment>
<dbReference type="FunFam" id="3.30.70.260:FF:000005">
    <property type="entry name" value="Glycine cleavage system transcriptional repressor"/>
    <property type="match status" value="1"/>
</dbReference>
<sequence>MIHHLVITAVGSDRPGICNRLTKLVTQSGCNIIDSRMALFGKEFTLIMLISGDMNAITKTETLLPSMSSEHDLMVIMKRTAPHQATHYTYKIEASVKSDDRLGLTDAFTQFFSEQNISISELSAQTLNPETAPSINEVSQFVITMSGFSDMDFQPQSLTNNFDSWCKTLSVKGSIDIMANTN</sequence>
<reference evidence="2 3" key="1">
    <citation type="journal article" date="2017" name="Elife">
        <title>Extensive horizontal gene transfer in cheese-associated bacteria.</title>
        <authorList>
            <person name="Bonham K.S."/>
            <person name="Wolfe B.E."/>
            <person name="Dutton R.J."/>
        </authorList>
    </citation>
    <scope>NUCLEOTIDE SEQUENCE [LARGE SCALE GENOMIC DNA]</scope>
    <source>
        <strain evidence="2 3">JB196</strain>
    </source>
</reference>
<keyword evidence="3" id="KW-1185">Reference proteome</keyword>
<dbReference type="OrthoDB" id="5814713at2"/>
<dbReference type="EMBL" id="QPGL01000001">
    <property type="protein sequence ID" value="RCS72821.1"/>
    <property type="molecule type" value="Genomic_DNA"/>
</dbReference>
<dbReference type="InterPro" id="IPR016867">
    <property type="entry name" value="GcvR"/>
</dbReference>